<evidence type="ECO:0000256" key="4">
    <source>
        <dbReference type="ARBA" id="ARBA00023136"/>
    </source>
</evidence>
<evidence type="ECO:0000256" key="3">
    <source>
        <dbReference type="ARBA" id="ARBA00022989"/>
    </source>
</evidence>
<feature type="transmembrane region" description="Helical" evidence="5">
    <location>
        <begin position="143"/>
        <end position="163"/>
    </location>
</feature>
<evidence type="ECO:0000313" key="6">
    <source>
        <dbReference type="EMBL" id="WAR02065.1"/>
    </source>
</evidence>
<evidence type="ECO:0000256" key="1">
    <source>
        <dbReference type="ARBA" id="ARBA00004141"/>
    </source>
</evidence>
<keyword evidence="4 5" id="KW-0472">Membrane</keyword>
<dbReference type="InterPro" id="IPR019184">
    <property type="entry name" value="Uncharacterised_TM-17"/>
</dbReference>
<evidence type="ECO:0000313" key="7">
    <source>
        <dbReference type="Proteomes" id="UP001164746"/>
    </source>
</evidence>
<keyword evidence="2 5" id="KW-0812">Transmembrane</keyword>
<accession>A0ABY7DZG6</accession>
<evidence type="ECO:0000256" key="2">
    <source>
        <dbReference type="ARBA" id="ARBA00022692"/>
    </source>
</evidence>
<protein>
    <submittedName>
        <fullName evidence="6">TM17B-like protein</fullName>
    </submittedName>
</protein>
<gene>
    <name evidence="6" type="ORF">MAR_008623</name>
</gene>
<keyword evidence="3 5" id="KW-1133">Transmembrane helix</keyword>
<feature type="transmembrane region" description="Helical" evidence="5">
    <location>
        <begin position="75"/>
        <end position="100"/>
    </location>
</feature>
<dbReference type="Pfam" id="PF09799">
    <property type="entry name" value="Transmemb_17"/>
    <property type="match status" value="1"/>
</dbReference>
<dbReference type="PANTHER" id="PTHR13531">
    <property type="entry name" value="GEO07735P1-RELATED-RELATED"/>
    <property type="match status" value="1"/>
</dbReference>
<dbReference type="Proteomes" id="UP001164746">
    <property type="component" value="Chromosome 4"/>
</dbReference>
<evidence type="ECO:0000256" key="5">
    <source>
        <dbReference type="SAM" id="Phobius"/>
    </source>
</evidence>
<sequence>MEATLRRTMNNVTDRLFPVSKSMRDPQNHQIIKAGNDYVTNLPLQMAIYFNAFFAPFWIIVTVVGLEVKYDELNILYKITLIAVYITYTIIEVVRLYVGYTGNLMERVPELAGFWLLTLLIQFPLILLLTFNEDARILPIERAVNIVEGLFVLFEIICGYIAIRIMVNYQVTKFHLRQFADLEDMADNEYWLEQAHEAHEHYIYKFNQ</sequence>
<reference evidence="6" key="1">
    <citation type="submission" date="2022-11" db="EMBL/GenBank/DDBJ databases">
        <title>Centuries of genome instability and evolution in soft-shell clam transmissible cancer (bioRxiv).</title>
        <authorList>
            <person name="Hart S.F.M."/>
            <person name="Yonemitsu M.A."/>
            <person name="Giersch R.M."/>
            <person name="Beal B.F."/>
            <person name="Arriagada G."/>
            <person name="Davis B.W."/>
            <person name="Ostrander E.A."/>
            <person name="Goff S.P."/>
            <person name="Metzger M.J."/>
        </authorList>
    </citation>
    <scope>NUCLEOTIDE SEQUENCE</scope>
    <source>
        <strain evidence="6">MELC-2E11</strain>
        <tissue evidence="6">Siphon/mantle</tissue>
    </source>
</reference>
<dbReference type="PANTHER" id="PTHR13531:SF6">
    <property type="entry name" value="TMEM (HUMAN TRANSMEMBRANE PROTEIN) HOMOLOG"/>
    <property type="match status" value="1"/>
</dbReference>
<name>A0ABY7DZG6_MYAAR</name>
<organism evidence="6 7">
    <name type="scientific">Mya arenaria</name>
    <name type="common">Soft-shell clam</name>
    <dbReference type="NCBI Taxonomy" id="6604"/>
    <lineage>
        <taxon>Eukaryota</taxon>
        <taxon>Metazoa</taxon>
        <taxon>Spiralia</taxon>
        <taxon>Lophotrochozoa</taxon>
        <taxon>Mollusca</taxon>
        <taxon>Bivalvia</taxon>
        <taxon>Autobranchia</taxon>
        <taxon>Heteroconchia</taxon>
        <taxon>Euheterodonta</taxon>
        <taxon>Imparidentia</taxon>
        <taxon>Neoheterodontei</taxon>
        <taxon>Myida</taxon>
        <taxon>Myoidea</taxon>
        <taxon>Myidae</taxon>
        <taxon>Mya</taxon>
    </lineage>
</organism>
<feature type="transmembrane region" description="Helical" evidence="5">
    <location>
        <begin position="112"/>
        <end position="131"/>
    </location>
</feature>
<dbReference type="EMBL" id="CP111015">
    <property type="protein sequence ID" value="WAR02065.1"/>
    <property type="molecule type" value="Genomic_DNA"/>
</dbReference>
<feature type="transmembrane region" description="Helical" evidence="5">
    <location>
        <begin position="46"/>
        <end position="68"/>
    </location>
</feature>
<comment type="subcellular location">
    <subcellularLocation>
        <location evidence="1">Membrane</location>
        <topology evidence="1">Multi-pass membrane protein</topology>
    </subcellularLocation>
</comment>
<keyword evidence="7" id="KW-1185">Reference proteome</keyword>
<proteinExistence type="predicted"/>
<feature type="non-terminal residue" evidence="6">
    <location>
        <position position="208"/>
    </location>
</feature>